<dbReference type="PANTHER" id="PTHR35528:SF3">
    <property type="entry name" value="BLL1675 PROTEIN"/>
    <property type="match status" value="1"/>
</dbReference>
<name>A0A4Q0YP19_9GAMM</name>
<dbReference type="AlphaFoldDB" id="A0A4Q0YP19"/>
<feature type="domain" description="DDE" evidence="4">
    <location>
        <begin position="74"/>
        <end position="213"/>
    </location>
</feature>
<keyword evidence="6" id="KW-1185">Reference proteome</keyword>
<keyword evidence="3" id="KW-0233">DNA recombination</keyword>
<comment type="caution">
    <text evidence="5">The sequence shown here is derived from an EMBL/GenBank/DDBJ whole genome shotgun (WGS) entry which is preliminary data.</text>
</comment>
<dbReference type="Proteomes" id="UP000290287">
    <property type="component" value="Unassembled WGS sequence"/>
</dbReference>
<gene>
    <name evidence="5" type="ORF">CS022_20310</name>
</gene>
<protein>
    <submittedName>
        <fullName evidence="5">IS6 family transposase</fullName>
    </submittedName>
</protein>
<dbReference type="InterPro" id="IPR047930">
    <property type="entry name" value="Transpos_IS6"/>
</dbReference>
<evidence type="ECO:0000256" key="2">
    <source>
        <dbReference type="ARBA" id="ARBA00023125"/>
    </source>
</evidence>
<evidence type="ECO:0000259" key="4">
    <source>
        <dbReference type="Pfam" id="PF13610"/>
    </source>
</evidence>
<dbReference type="PANTHER" id="PTHR35528">
    <property type="entry name" value="BLL1675 PROTEIN"/>
    <property type="match status" value="1"/>
</dbReference>
<dbReference type="GO" id="GO:0032196">
    <property type="term" value="P:transposition"/>
    <property type="evidence" value="ECO:0007669"/>
    <property type="project" value="UniProtKB-KW"/>
</dbReference>
<evidence type="ECO:0000313" key="6">
    <source>
        <dbReference type="Proteomes" id="UP000290287"/>
    </source>
</evidence>
<dbReference type="InterPro" id="IPR032874">
    <property type="entry name" value="DDE_dom"/>
</dbReference>
<dbReference type="GO" id="GO:0003677">
    <property type="term" value="F:DNA binding"/>
    <property type="evidence" value="ECO:0007669"/>
    <property type="project" value="UniProtKB-KW"/>
</dbReference>
<reference evidence="5 6" key="1">
    <citation type="submission" date="2017-10" db="EMBL/GenBank/DDBJ databases">
        <title>Nyctiphanis sp. nov., isolated from the stomach of the euphausiid Nyctiphanes simplex (Hansen, 1911) in the Gulf of California.</title>
        <authorList>
            <person name="Gomez-Gil B."/>
            <person name="Aguilar-Mendez M."/>
            <person name="Lopez-Cortes A."/>
            <person name="Gomez-Gutierrez J."/>
            <person name="Roque A."/>
            <person name="Lang E."/>
            <person name="Gonzalez-Castillo A."/>
        </authorList>
    </citation>
    <scope>NUCLEOTIDE SEQUENCE [LARGE SCALE GENOMIC DNA]</scope>
    <source>
        <strain evidence="5 6">CAIM 600</strain>
    </source>
</reference>
<evidence type="ECO:0000256" key="3">
    <source>
        <dbReference type="ARBA" id="ARBA00023172"/>
    </source>
</evidence>
<keyword evidence="2" id="KW-0238">DNA-binding</keyword>
<proteinExistence type="predicted"/>
<evidence type="ECO:0000313" key="5">
    <source>
        <dbReference type="EMBL" id="RXJ71684.1"/>
    </source>
</evidence>
<dbReference type="RefSeq" id="WP_129123761.1">
    <property type="nucleotide sequence ID" value="NZ_PEIB01000034.1"/>
</dbReference>
<dbReference type="GO" id="GO:0006310">
    <property type="term" value="P:DNA recombination"/>
    <property type="evidence" value="ECO:0007669"/>
    <property type="project" value="UniProtKB-KW"/>
</dbReference>
<evidence type="ECO:0000256" key="1">
    <source>
        <dbReference type="ARBA" id="ARBA00022578"/>
    </source>
</evidence>
<dbReference type="Pfam" id="PF13610">
    <property type="entry name" value="DDE_Tnp_IS240"/>
    <property type="match status" value="1"/>
</dbReference>
<dbReference type="InterPro" id="IPR052183">
    <property type="entry name" value="IS_Transposase"/>
</dbReference>
<dbReference type="NCBIfam" id="NF033587">
    <property type="entry name" value="transpos_IS6"/>
    <property type="match status" value="1"/>
</dbReference>
<accession>A0A4Q0YP19</accession>
<organism evidence="5 6">
    <name type="scientific">Veronia nyctiphanis</name>
    <dbReference type="NCBI Taxonomy" id="1278244"/>
    <lineage>
        <taxon>Bacteria</taxon>
        <taxon>Pseudomonadati</taxon>
        <taxon>Pseudomonadota</taxon>
        <taxon>Gammaproteobacteria</taxon>
        <taxon>Vibrionales</taxon>
        <taxon>Vibrionaceae</taxon>
        <taxon>Veronia</taxon>
    </lineage>
</organism>
<dbReference type="OrthoDB" id="4315389at2"/>
<keyword evidence="1" id="KW-0815">Transposition</keyword>
<dbReference type="EMBL" id="PEIB01000034">
    <property type="protein sequence ID" value="RXJ71684.1"/>
    <property type="molecule type" value="Genomic_DNA"/>
</dbReference>
<sequence length="245" mass="29659">MNNPHFKWKHFAPEIILWSVRWYGSTPLSYAHLSDMLAERGIAVNRSTLYRWFIEYSPKLRKTLRNYQFIRSDSSWQLDETYVKVKGKWHFLYRAINKQGETLDFYFSQKRNNNAAYQFMKRVLRYYKEEKQPKTLNIDKHASYAYAISRLKNEGKLRIDVEQRQVKYLNNGVESKHAPIKKLITSARGFRVRKRAWSSIQGFESLRMLNKGQFDFWLRHDERDTRVRERSAFMNRLFNMETVFA</sequence>